<accession>A0A843VX64</accession>
<evidence type="ECO:0000313" key="1">
    <source>
        <dbReference type="EMBL" id="MQL98917.1"/>
    </source>
</evidence>
<gene>
    <name evidence="1" type="ORF">Taro_031633</name>
</gene>
<sequence>MVTTQCGVAFLTVKSFYRTPAEQSSHELFLARGLYWRISGRLDLLELGSTCSRHEDVVWSGGNVVWTPYFACFTKGFGGDLDEGFRITVCACEGDKPRRRDSVTTV</sequence>
<reference evidence="1" key="1">
    <citation type="submission" date="2017-07" db="EMBL/GenBank/DDBJ databases">
        <title>Taro Niue Genome Assembly and Annotation.</title>
        <authorList>
            <person name="Atibalentja N."/>
            <person name="Keating K."/>
            <person name="Fields C.J."/>
        </authorList>
    </citation>
    <scope>NUCLEOTIDE SEQUENCE</scope>
    <source>
        <strain evidence="1">Niue_2</strain>
        <tissue evidence="1">Leaf</tissue>
    </source>
</reference>
<dbReference type="EMBL" id="NMUH01002264">
    <property type="protein sequence ID" value="MQL98917.1"/>
    <property type="molecule type" value="Genomic_DNA"/>
</dbReference>
<name>A0A843VX64_COLES</name>
<dbReference type="AlphaFoldDB" id="A0A843VX64"/>
<protein>
    <submittedName>
        <fullName evidence="1">Uncharacterized protein</fullName>
    </submittedName>
</protein>
<organism evidence="1 2">
    <name type="scientific">Colocasia esculenta</name>
    <name type="common">Wild taro</name>
    <name type="synonym">Arum esculentum</name>
    <dbReference type="NCBI Taxonomy" id="4460"/>
    <lineage>
        <taxon>Eukaryota</taxon>
        <taxon>Viridiplantae</taxon>
        <taxon>Streptophyta</taxon>
        <taxon>Embryophyta</taxon>
        <taxon>Tracheophyta</taxon>
        <taxon>Spermatophyta</taxon>
        <taxon>Magnoliopsida</taxon>
        <taxon>Liliopsida</taxon>
        <taxon>Araceae</taxon>
        <taxon>Aroideae</taxon>
        <taxon>Colocasieae</taxon>
        <taxon>Colocasia</taxon>
    </lineage>
</organism>
<dbReference type="Proteomes" id="UP000652761">
    <property type="component" value="Unassembled WGS sequence"/>
</dbReference>
<comment type="caution">
    <text evidence="1">The sequence shown here is derived from an EMBL/GenBank/DDBJ whole genome shotgun (WGS) entry which is preliminary data.</text>
</comment>
<proteinExistence type="predicted"/>
<evidence type="ECO:0000313" key="2">
    <source>
        <dbReference type="Proteomes" id="UP000652761"/>
    </source>
</evidence>
<keyword evidence="2" id="KW-1185">Reference proteome</keyword>